<evidence type="ECO:0000256" key="1">
    <source>
        <dbReference type="ARBA" id="ARBA00001286"/>
    </source>
</evidence>
<keyword evidence="4 10" id="KW-0489">Methyltransferase</keyword>
<evidence type="ECO:0000256" key="2">
    <source>
        <dbReference type="ARBA" id="ARBA00008711"/>
    </source>
</evidence>
<sequence>MPSRAVIESPLGRIALTWDAAGLTALDYVAGGEAPCPPPPGLGAEAAFQLAAYFQDPAFRFDLPLAPGGTSFQLRVWAALCRIPSGAPITYGQLARQLNSGARAVGGACRGNPLPIIIPCHRIIPAHGGVGGYGGATQGAGPRIKQWLLTHEKNR</sequence>
<dbReference type="Pfam" id="PF01035">
    <property type="entry name" value="DNA_binding_1"/>
    <property type="match status" value="1"/>
</dbReference>
<evidence type="ECO:0000259" key="9">
    <source>
        <dbReference type="Pfam" id="PF01035"/>
    </source>
</evidence>
<dbReference type="NCBIfam" id="TIGR00589">
    <property type="entry name" value="ogt"/>
    <property type="match status" value="1"/>
</dbReference>
<evidence type="ECO:0000313" key="10">
    <source>
        <dbReference type="EMBL" id="SEL24716.1"/>
    </source>
</evidence>
<dbReference type="EC" id="2.1.1.63" evidence="3"/>
<keyword evidence="5 10" id="KW-0808">Transferase</keyword>
<name>A0A1H7NMJ5_9GAMM</name>
<comment type="catalytic activity">
    <reaction evidence="8">
        <text>a 6-O-methyl-2'-deoxyguanosine in DNA + L-cysteinyl-[protein] = S-methyl-L-cysteinyl-[protein] + a 2'-deoxyguanosine in DNA</text>
        <dbReference type="Rhea" id="RHEA:24000"/>
        <dbReference type="Rhea" id="RHEA-COMP:10131"/>
        <dbReference type="Rhea" id="RHEA-COMP:10132"/>
        <dbReference type="Rhea" id="RHEA-COMP:11367"/>
        <dbReference type="Rhea" id="RHEA-COMP:11368"/>
        <dbReference type="ChEBI" id="CHEBI:29950"/>
        <dbReference type="ChEBI" id="CHEBI:82612"/>
        <dbReference type="ChEBI" id="CHEBI:85445"/>
        <dbReference type="ChEBI" id="CHEBI:85448"/>
        <dbReference type="EC" id="2.1.1.63"/>
    </reaction>
</comment>
<dbReference type="FunFam" id="1.10.10.10:FF:000214">
    <property type="entry name" value="Methylated-DNA--protein-cysteine methyltransferase"/>
    <property type="match status" value="1"/>
</dbReference>
<dbReference type="OrthoDB" id="9802228at2"/>
<dbReference type="SUPFAM" id="SSF46767">
    <property type="entry name" value="Methylated DNA-protein cysteine methyltransferase, C-terminal domain"/>
    <property type="match status" value="1"/>
</dbReference>
<reference evidence="11" key="1">
    <citation type="submission" date="2016-10" db="EMBL/GenBank/DDBJ databases">
        <authorList>
            <person name="Varghese N."/>
            <person name="Submissions S."/>
        </authorList>
    </citation>
    <scope>NUCLEOTIDE SEQUENCE [LARGE SCALE GENOMIC DNA]</scope>
    <source>
        <strain evidence="11">DSM 241</strain>
    </source>
</reference>
<keyword evidence="6" id="KW-0227">DNA damage</keyword>
<dbReference type="GO" id="GO:0006281">
    <property type="term" value="P:DNA repair"/>
    <property type="evidence" value="ECO:0007669"/>
    <property type="project" value="UniProtKB-KW"/>
</dbReference>
<feature type="domain" description="Methylated-DNA-[protein]-cysteine S-methyltransferase DNA binding" evidence="9">
    <location>
        <begin position="71"/>
        <end position="153"/>
    </location>
</feature>
<dbReference type="AlphaFoldDB" id="A0A1H7NMJ5"/>
<dbReference type="PROSITE" id="PS00374">
    <property type="entry name" value="MGMT"/>
    <property type="match status" value="1"/>
</dbReference>
<evidence type="ECO:0000256" key="5">
    <source>
        <dbReference type="ARBA" id="ARBA00022679"/>
    </source>
</evidence>
<evidence type="ECO:0000256" key="4">
    <source>
        <dbReference type="ARBA" id="ARBA00022603"/>
    </source>
</evidence>
<dbReference type="STRING" id="1396821.SAMN05444515_11239"/>
<dbReference type="CDD" id="cd06445">
    <property type="entry name" value="ATase"/>
    <property type="match status" value="1"/>
</dbReference>
<evidence type="ECO:0000256" key="6">
    <source>
        <dbReference type="ARBA" id="ARBA00022763"/>
    </source>
</evidence>
<evidence type="ECO:0000256" key="7">
    <source>
        <dbReference type="ARBA" id="ARBA00023204"/>
    </source>
</evidence>
<proteinExistence type="inferred from homology"/>
<dbReference type="InterPro" id="IPR014048">
    <property type="entry name" value="MethylDNA_cys_MeTrfase_DNA-bd"/>
</dbReference>
<keyword evidence="7" id="KW-0234">DNA repair</keyword>
<keyword evidence="11" id="KW-1185">Reference proteome</keyword>
<dbReference type="InterPro" id="IPR036388">
    <property type="entry name" value="WH-like_DNA-bd_sf"/>
</dbReference>
<dbReference type="SUPFAM" id="SSF53155">
    <property type="entry name" value="Methylated DNA-protein cysteine methyltransferase domain"/>
    <property type="match status" value="1"/>
</dbReference>
<accession>A0A1H7NMJ5</accession>
<protein>
    <recommendedName>
        <fullName evidence="3">methylated-DNA--[protein]-cysteine S-methyltransferase</fullName>
        <ecNumber evidence="3">2.1.1.63</ecNumber>
    </recommendedName>
</protein>
<dbReference type="EMBL" id="FOAA01000012">
    <property type="protein sequence ID" value="SEL24716.1"/>
    <property type="molecule type" value="Genomic_DNA"/>
</dbReference>
<evidence type="ECO:0000256" key="8">
    <source>
        <dbReference type="ARBA" id="ARBA00049348"/>
    </source>
</evidence>
<dbReference type="RefSeq" id="WP_090254254.1">
    <property type="nucleotide sequence ID" value="NZ_FOAA01000012.1"/>
</dbReference>
<dbReference type="InterPro" id="IPR036217">
    <property type="entry name" value="MethylDNA_cys_MeTrfase_DNAb"/>
</dbReference>
<dbReference type="Proteomes" id="UP000199256">
    <property type="component" value="Unassembled WGS sequence"/>
</dbReference>
<dbReference type="GO" id="GO:0003908">
    <property type="term" value="F:methylated-DNA-[protein]-cysteine S-methyltransferase activity"/>
    <property type="evidence" value="ECO:0007669"/>
    <property type="project" value="UniProtKB-EC"/>
</dbReference>
<gene>
    <name evidence="10" type="ORF">SAMN05444515_11239</name>
</gene>
<dbReference type="InterPro" id="IPR001497">
    <property type="entry name" value="MethylDNA_cys_MeTrfase_AS"/>
</dbReference>
<dbReference type="Gene3D" id="3.30.160.70">
    <property type="entry name" value="Methylated DNA-protein cysteine methyltransferase domain"/>
    <property type="match status" value="1"/>
</dbReference>
<dbReference type="InterPro" id="IPR036631">
    <property type="entry name" value="MGMT_N_sf"/>
</dbReference>
<dbReference type="PANTHER" id="PTHR10815">
    <property type="entry name" value="METHYLATED-DNA--PROTEIN-CYSTEINE METHYLTRANSFERASE"/>
    <property type="match status" value="1"/>
</dbReference>
<organism evidence="10 11">
    <name type="scientific">Ectothiorhodospira marina</name>
    <dbReference type="NCBI Taxonomy" id="1396821"/>
    <lineage>
        <taxon>Bacteria</taxon>
        <taxon>Pseudomonadati</taxon>
        <taxon>Pseudomonadota</taxon>
        <taxon>Gammaproteobacteria</taxon>
        <taxon>Chromatiales</taxon>
        <taxon>Ectothiorhodospiraceae</taxon>
        <taxon>Ectothiorhodospira</taxon>
    </lineage>
</organism>
<comment type="similarity">
    <text evidence="2">Belongs to the MGMT family.</text>
</comment>
<dbReference type="PANTHER" id="PTHR10815:SF13">
    <property type="entry name" value="METHYLATED-DNA--PROTEIN-CYSTEINE METHYLTRANSFERASE"/>
    <property type="match status" value="1"/>
</dbReference>
<evidence type="ECO:0000256" key="3">
    <source>
        <dbReference type="ARBA" id="ARBA00011918"/>
    </source>
</evidence>
<evidence type="ECO:0000313" key="11">
    <source>
        <dbReference type="Proteomes" id="UP000199256"/>
    </source>
</evidence>
<dbReference type="Gene3D" id="1.10.10.10">
    <property type="entry name" value="Winged helix-like DNA-binding domain superfamily/Winged helix DNA-binding domain"/>
    <property type="match status" value="1"/>
</dbReference>
<dbReference type="GO" id="GO:0032259">
    <property type="term" value="P:methylation"/>
    <property type="evidence" value="ECO:0007669"/>
    <property type="project" value="UniProtKB-KW"/>
</dbReference>
<comment type="catalytic activity">
    <reaction evidence="1">
        <text>a 4-O-methyl-thymidine in DNA + L-cysteinyl-[protein] = a thymidine in DNA + S-methyl-L-cysteinyl-[protein]</text>
        <dbReference type="Rhea" id="RHEA:53428"/>
        <dbReference type="Rhea" id="RHEA-COMP:10131"/>
        <dbReference type="Rhea" id="RHEA-COMP:10132"/>
        <dbReference type="Rhea" id="RHEA-COMP:13555"/>
        <dbReference type="Rhea" id="RHEA-COMP:13556"/>
        <dbReference type="ChEBI" id="CHEBI:29950"/>
        <dbReference type="ChEBI" id="CHEBI:82612"/>
        <dbReference type="ChEBI" id="CHEBI:137386"/>
        <dbReference type="ChEBI" id="CHEBI:137387"/>
        <dbReference type="EC" id="2.1.1.63"/>
    </reaction>
</comment>